<dbReference type="InterPro" id="IPR036388">
    <property type="entry name" value="WH-like_DNA-bd_sf"/>
</dbReference>
<evidence type="ECO:0000256" key="2">
    <source>
        <dbReference type="ARBA" id="ARBA00023125"/>
    </source>
</evidence>
<dbReference type="RefSeq" id="WP_345445528.1">
    <property type="nucleotide sequence ID" value="NZ_BAABKP010000001.1"/>
</dbReference>
<dbReference type="CDD" id="cd07377">
    <property type="entry name" value="WHTH_GntR"/>
    <property type="match status" value="1"/>
</dbReference>
<dbReference type="PANTHER" id="PTHR44846">
    <property type="entry name" value="MANNOSYL-D-GLYCERATE TRANSPORT/METABOLISM SYSTEM REPRESSOR MNGR-RELATED"/>
    <property type="match status" value="1"/>
</dbReference>
<dbReference type="Gene3D" id="3.40.1410.10">
    <property type="entry name" value="Chorismate lyase-like"/>
    <property type="match status" value="1"/>
</dbReference>
<keyword evidence="7" id="KW-1185">Reference proteome</keyword>
<dbReference type="EMBL" id="BAABKP010000001">
    <property type="protein sequence ID" value="GAA4794474.1"/>
    <property type="molecule type" value="Genomic_DNA"/>
</dbReference>
<dbReference type="InterPro" id="IPR000524">
    <property type="entry name" value="Tscrpt_reg_HTH_GntR"/>
</dbReference>
<evidence type="ECO:0000313" key="6">
    <source>
        <dbReference type="EMBL" id="GAA4794474.1"/>
    </source>
</evidence>
<dbReference type="PANTHER" id="PTHR44846:SF16">
    <property type="entry name" value="TRANSCRIPTIONAL REGULATOR PHNF-RELATED"/>
    <property type="match status" value="1"/>
</dbReference>
<dbReference type="PRINTS" id="PR00035">
    <property type="entry name" value="HTHGNTR"/>
</dbReference>
<dbReference type="Pfam" id="PF07702">
    <property type="entry name" value="UTRA"/>
    <property type="match status" value="1"/>
</dbReference>
<dbReference type="NCBIfam" id="TIGR02018">
    <property type="entry name" value="his_ut_repres"/>
    <property type="match status" value="1"/>
</dbReference>
<dbReference type="InterPro" id="IPR010248">
    <property type="entry name" value="His_ut_repres"/>
</dbReference>
<evidence type="ECO:0000313" key="7">
    <source>
        <dbReference type="Proteomes" id="UP001500187"/>
    </source>
</evidence>
<dbReference type="InterPro" id="IPR050679">
    <property type="entry name" value="Bact_HTH_transcr_reg"/>
</dbReference>
<proteinExistence type="predicted"/>
<accession>A0ABP9BEZ3</accession>
<keyword evidence="1" id="KW-0805">Transcription regulation</keyword>
<dbReference type="SMART" id="SM00866">
    <property type="entry name" value="UTRA"/>
    <property type="match status" value="1"/>
</dbReference>
<name>A0ABP9BEZ3_9MICC</name>
<keyword evidence="2" id="KW-0238">DNA-binding</keyword>
<keyword evidence="3" id="KW-0804">Transcription</keyword>
<dbReference type="InterPro" id="IPR011663">
    <property type="entry name" value="UTRA"/>
</dbReference>
<comment type="caution">
    <text evidence="6">The sequence shown here is derived from an EMBL/GenBank/DDBJ whole genome shotgun (WGS) entry which is preliminary data.</text>
</comment>
<evidence type="ECO:0000259" key="5">
    <source>
        <dbReference type="PROSITE" id="PS50949"/>
    </source>
</evidence>
<dbReference type="SMART" id="SM00345">
    <property type="entry name" value="HTH_GNTR"/>
    <property type="match status" value="1"/>
</dbReference>
<evidence type="ECO:0000256" key="4">
    <source>
        <dbReference type="NCBIfam" id="TIGR02018"/>
    </source>
</evidence>
<protein>
    <recommendedName>
        <fullName evidence="4">Histidine utilization repressor</fullName>
    </recommendedName>
</protein>
<dbReference type="PROSITE" id="PS50949">
    <property type="entry name" value="HTH_GNTR"/>
    <property type="match status" value="1"/>
</dbReference>
<evidence type="ECO:0000256" key="3">
    <source>
        <dbReference type="ARBA" id="ARBA00023163"/>
    </source>
</evidence>
<dbReference type="InterPro" id="IPR036390">
    <property type="entry name" value="WH_DNA-bd_sf"/>
</dbReference>
<evidence type="ECO:0000256" key="1">
    <source>
        <dbReference type="ARBA" id="ARBA00023015"/>
    </source>
</evidence>
<reference evidence="7" key="1">
    <citation type="journal article" date="2019" name="Int. J. Syst. Evol. Microbiol.">
        <title>The Global Catalogue of Microorganisms (GCM) 10K type strain sequencing project: providing services to taxonomists for standard genome sequencing and annotation.</title>
        <authorList>
            <consortium name="The Broad Institute Genomics Platform"/>
            <consortium name="The Broad Institute Genome Sequencing Center for Infectious Disease"/>
            <person name="Wu L."/>
            <person name="Ma J."/>
        </authorList>
    </citation>
    <scope>NUCLEOTIDE SEQUENCE [LARGE SCALE GENOMIC DNA]</scope>
    <source>
        <strain evidence="7">JCM 18541</strain>
    </source>
</reference>
<feature type="domain" description="HTH gntR-type" evidence="5">
    <location>
        <begin position="19"/>
        <end position="87"/>
    </location>
</feature>
<dbReference type="InterPro" id="IPR028978">
    <property type="entry name" value="Chorismate_lyase_/UTRA_dom_sf"/>
</dbReference>
<dbReference type="Proteomes" id="UP001500187">
    <property type="component" value="Unassembled WGS sequence"/>
</dbReference>
<dbReference type="SUPFAM" id="SSF64288">
    <property type="entry name" value="Chorismate lyase-like"/>
    <property type="match status" value="1"/>
</dbReference>
<organism evidence="6 7">
    <name type="scientific">Rothia endophytica</name>
    <dbReference type="NCBI Taxonomy" id="1324766"/>
    <lineage>
        <taxon>Bacteria</taxon>
        <taxon>Bacillati</taxon>
        <taxon>Actinomycetota</taxon>
        <taxon>Actinomycetes</taxon>
        <taxon>Micrococcales</taxon>
        <taxon>Micrococcaceae</taxon>
        <taxon>Rothia</taxon>
    </lineage>
</organism>
<dbReference type="Gene3D" id="1.10.10.10">
    <property type="entry name" value="Winged helix-like DNA-binding domain superfamily/Winged helix DNA-binding domain"/>
    <property type="match status" value="1"/>
</dbReference>
<gene>
    <name evidence="6" type="primary">hutC</name>
    <name evidence="6" type="ORF">GCM10023352_11680</name>
</gene>
<dbReference type="SUPFAM" id="SSF46785">
    <property type="entry name" value="Winged helix' DNA-binding domain"/>
    <property type="match status" value="1"/>
</dbReference>
<dbReference type="Pfam" id="PF00392">
    <property type="entry name" value="GntR"/>
    <property type="match status" value="1"/>
</dbReference>
<sequence>MEKITDLSREFTDYRGEALPAYKLLKKLLTHRISSGSWSSGEPIPSENEMTHALGLSRMTINRAIRELTAEGLLYRTQGVGTFVAPQKSASALFEVKNIADEITERGHLHQSRVILLEEIRAVQAPWPIDEALGSRVFHSVLIHCDNGVPLQREERLVNAEVTPHYLDQDFSSTTPNVYLGNCHPITRGTHSVEAVLPSAQQAQELEIDSAEPCLKLLRTTWSGDTVISQVALLYPGSRGRLEGSFGI</sequence>